<dbReference type="NCBIfam" id="TIGR00075">
    <property type="entry name" value="hypD"/>
    <property type="match status" value="1"/>
</dbReference>
<reference evidence="4 5" key="1">
    <citation type="submission" date="2017-07" db="EMBL/GenBank/DDBJ databases">
        <title>Recovery of genomes from metagenomes via a dereplication, aggregation, and scoring strategy.</title>
        <authorList>
            <person name="Sieber C.M."/>
            <person name="Probst A.J."/>
            <person name="Sharrar A."/>
            <person name="Thomas B.C."/>
            <person name="Hess M."/>
            <person name="Tringe S.G."/>
            <person name="Banfield J.F."/>
        </authorList>
    </citation>
    <scope>NUCLEOTIDE SEQUENCE [LARGE SCALE GENOMIC DNA]</scope>
    <source>
        <strain evidence="4">JGI_Cruoil_03_44_89</strain>
    </source>
</reference>
<dbReference type="InterPro" id="IPR042244">
    <property type="entry name" value="HypD_2_sf"/>
</dbReference>
<gene>
    <name evidence="4" type="ORF">CH333_06940</name>
</gene>
<dbReference type="Gene3D" id="6.10.20.100">
    <property type="match status" value="1"/>
</dbReference>
<evidence type="ECO:0000256" key="1">
    <source>
        <dbReference type="ARBA" id="ARBA00007888"/>
    </source>
</evidence>
<comment type="similarity">
    <text evidence="1">Belongs to the HypD family.</text>
</comment>
<proteinExistence type="inferred from homology"/>
<organism evidence="4 5">
    <name type="scientific">candidate division WOR-3 bacterium JGI_Cruoil_03_44_89</name>
    <dbReference type="NCBI Taxonomy" id="1973748"/>
    <lineage>
        <taxon>Bacteria</taxon>
        <taxon>Bacteria division WOR-3</taxon>
    </lineage>
</organism>
<evidence type="ECO:0000256" key="3">
    <source>
        <dbReference type="ARBA" id="ARBA00023004"/>
    </source>
</evidence>
<keyword evidence="3" id="KW-0408">Iron</keyword>
<dbReference type="PANTHER" id="PTHR30149:SF0">
    <property type="entry name" value="HYDROGENASE MATURATION FACTOR HYPD"/>
    <property type="match status" value="1"/>
</dbReference>
<dbReference type="Pfam" id="PF01924">
    <property type="entry name" value="HypD"/>
    <property type="match status" value="1"/>
</dbReference>
<sequence length="364" mass="39710">MKYIDEFYDREICDTLAEEIGKKSTGAKLTFMEVCGTHTMSIFRNGIKDLLPENIRVLSGPGCPVCVTPNRTIDHAIAIARLNGVCVSSFGDMMRVPGSSSSLQREHGGGADVRVVYSVRDAVEIAERNPDKKVLFLGIGFETTTPTVASSIKDSSQRGLRNYFVLPAHKLIPPAIRAILDSGETKINGFLLPGHVSVIIGEKPYGFIAEDYGVPCAIAGFEPTDILYAILRLVEQVNSGNPAVENCYKRSVRQNGNQLAKDLVNEIFEVCDSEWRGLGVIPDSGLKIRGEYGEFDALCNFEVEVEETRENPACLCGEVLRGVSSPLDCALFGTICTPENPAGPCMVSFEGTCAAYYKYADDRR</sequence>
<evidence type="ECO:0000313" key="5">
    <source>
        <dbReference type="Proteomes" id="UP000215215"/>
    </source>
</evidence>
<dbReference type="GO" id="GO:0005506">
    <property type="term" value="F:iron ion binding"/>
    <property type="evidence" value="ECO:0007669"/>
    <property type="project" value="TreeGrafter"/>
</dbReference>
<protein>
    <submittedName>
        <fullName evidence="4">Hydrogenase formation protein HypD</fullName>
    </submittedName>
</protein>
<dbReference type="GO" id="GO:0051539">
    <property type="term" value="F:4 iron, 4 sulfur cluster binding"/>
    <property type="evidence" value="ECO:0007669"/>
    <property type="project" value="TreeGrafter"/>
</dbReference>
<dbReference type="InterPro" id="IPR002780">
    <property type="entry name" value="Hyd_form_HypD"/>
</dbReference>
<evidence type="ECO:0000313" key="4">
    <source>
        <dbReference type="EMBL" id="OYD14907.1"/>
    </source>
</evidence>
<dbReference type="AlphaFoldDB" id="A0A235BT61"/>
<dbReference type="PANTHER" id="PTHR30149">
    <property type="entry name" value="HYDROGENASE PROTEIN ASSEMBLY PROTEIN HYPD"/>
    <property type="match status" value="1"/>
</dbReference>
<dbReference type="EMBL" id="NOZQ01000152">
    <property type="protein sequence ID" value="OYD14907.1"/>
    <property type="molecule type" value="Genomic_DNA"/>
</dbReference>
<dbReference type="PIRSF" id="PIRSF005622">
    <property type="entry name" value="Hydrgn_mat_hypD"/>
    <property type="match status" value="1"/>
</dbReference>
<name>A0A235BT61_UNCW3</name>
<keyword evidence="2" id="KW-0479">Metal-binding</keyword>
<dbReference type="Gene3D" id="3.40.50.11750">
    <property type="entry name" value="HypD, alpha/beta domain 1"/>
    <property type="match status" value="2"/>
</dbReference>
<dbReference type="Proteomes" id="UP000215215">
    <property type="component" value="Unassembled WGS sequence"/>
</dbReference>
<dbReference type="GO" id="GO:0051604">
    <property type="term" value="P:protein maturation"/>
    <property type="evidence" value="ECO:0007669"/>
    <property type="project" value="TreeGrafter"/>
</dbReference>
<dbReference type="GO" id="GO:0070025">
    <property type="term" value="F:carbon monoxide binding"/>
    <property type="evidence" value="ECO:0007669"/>
    <property type="project" value="TreeGrafter"/>
</dbReference>
<dbReference type="InterPro" id="IPR042243">
    <property type="entry name" value="HypD_1"/>
</dbReference>
<accession>A0A235BT61</accession>
<evidence type="ECO:0000256" key="2">
    <source>
        <dbReference type="ARBA" id="ARBA00022723"/>
    </source>
</evidence>
<comment type="caution">
    <text evidence="4">The sequence shown here is derived from an EMBL/GenBank/DDBJ whole genome shotgun (WGS) entry which is preliminary data.</text>
</comment>